<keyword evidence="4" id="KW-1003">Cell membrane</keyword>
<proteinExistence type="inferred from homology"/>
<evidence type="ECO:0000256" key="3">
    <source>
        <dbReference type="ARBA" id="ARBA00022448"/>
    </source>
</evidence>
<evidence type="ECO:0000256" key="6">
    <source>
        <dbReference type="ARBA" id="ARBA00022989"/>
    </source>
</evidence>
<evidence type="ECO:0000256" key="1">
    <source>
        <dbReference type="ARBA" id="ARBA00004651"/>
    </source>
</evidence>
<dbReference type="GO" id="GO:0005886">
    <property type="term" value="C:plasma membrane"/>
    <property type="evidence" value="ECO:0007669"/>
    <property type="project" value="UniProtKB-SubCell"/>
</dbReference>
<dbReference type="Proteomes" id="UP000317122">
    <property type="component" value="Unassembled WGS sequence"/>
</dbReference>
<protein>
    <submittedName>
        <fullName evidence="10">YbiR family transporter</fullName>
    </submittedName>
</protein>
<dbReference type="GO" id="GO:0015105">
    <property type="term" value="F:arsenite transmembrane transporter activity"/>
    <property type="evidence" value="ECO:0007669"/>
    <property type="project" value="InterPro"/>
</dbReference>
<gene>
    <name evidence="10" type="ORF">IQ26_04469</name>
</gene>
<feature type="transmembrane region" description="Helical" evidence="8">
    <location>
        <begin position="205"/>
        <end position="224"/>
    </location>
</feature>
<feature type="transmembrane region" description="Helical" evidence="8">
    <location>
        <begin position="277"/>
        <end position="302"/>
    </location>
</feature>
<dbReference type="CDD" id="cd01117">
    <property type="entry name" value="YbiR_permease"/>
    <property type="match status" value="1"/>
</dbReference>
<dbReference type="PANTHER" id="PTHR43302">
    <property type="entry name" value="TRANSPORTER ARSB-RELATED"/>
    <property type="match status" value="1"/>
</dbReference>
<evidence type="ECO:0000256" key="2">
    <source>
        <dbReference type="ARBA" id="ARBA00009843"/>
    </source>
</evidence>
<keyword evidence="5 8" id="KW-0812">Transmembrane</keyword>
<keyword evidence="7 8" id="KW-0472">Membrane</keyword>
<dbReference type="Pfam" id="PF03600">
    <property type="entry name" value="CitMHS"/>
    <property type="match status" value="1"/>
</dbReference>
<feature type="transmembrane region" description="Helical" evidence="8">
    <location>
        <begin position="244"/>
        <end position="265"/>
    </location>
</feature>
<feature type="domain" description="Citrate transporter-like" evidence="9">
    <location>
        <begin position="1"/>
        <end position="271"/>
    </location>
</feature>
<evidence type="ECO:0000259" key="9">
    <source>
        <dbReference type="Pfam" id="PF03600"/>
    </source>
</evidence>
<feature type="transmembrane region" description="Helical" evidence="8">
    <location>
        <begin position="71"/>
        <end position="89"/>
    </location>
</feature>
<reference evidence="10 11" key="1">
    <citation type="journal article" date="2015" name="Stand. Genomic Sci.">
        <title>Genomic Encyclopedia of Bacterial and Archaeal Type Strains, Phase III: the genomes of soil and plant-associated and newly described type strains.</title>
        <authorList>
            <person name="Whitman W.B."/>
            <person name="Woyke T."/>
            <person name="Klenk H.P."/>
            <person name="Zhou Y."/>
            <person name="Lilburn T.G."/>
            <person name="Beck B.J."/>
            <person name="De Vos P."/>
            <person name="Vandamme P."/>
            <person name="Eisen J.A."/>
            <person name="Garrity G."/>
            <person name="Hugenholtz P."/>
            <person name="Kyrpides N.C."/>
        </authorList>
    </citation>
    <scope>NUCLEOTIDE SEQUENCE [LARGE SCALE GENOMIC DNA]</scope>
    <source>
        <strain evidence="10 11">CGMCC 1.2546</strain>
    </source>
</reference>
<dbReference type="PANTHER" id="PTHR43302:SF5">
    <property type="entry name" value="TRANSPORTER ARSB-RELATED"/>
    <property type="match status" value="1"/>
</dbReference>
<feature type="transmembrane region" description="Helical" evidence="8">
    <location>
        <begin position="109"/>
        <end position="132"/>
    </location>
</feature>
<keyword evidence="6 8" id="KW-1133">Transmembrane helix</keyword>
<feature type="transmembrane region" description="Helical" evidence="8">
    <location>
        <begin position="28"/>
        <end position="59"/>
    </location>
</feature>
<evidence type="ECO:0000313" key="10">
    <source>
        <dbReference type="EMBL" id="TWI31662.1"/>
    </source>
</evidence>
<evidence type="ECO:0000313" key="11">
    <source>
        <dbReference type="Proteomes" id="UP000317122"/>
    </source>
</evidence>
<evidence type="ECO:0000256" key="5">
    <source>
        <dbReference type="ARBA" id="ARBA00022692"/>
    </source>
</evidence>
<evidence type="ECO:0000256" key="4">
    <source>
        <dbReference type="ARBA" id="ARBA00022475"/>
    </source>
</evidence>
<dbReference type="EMBL" id="VLKT01000029">
    <property type="protein sequence ID" value="TWI31662.1"/>
    <property type="molecule type" value="Genomic_DNA"/>
</dbReference>
<comment type="similarity">
    <text evidence="2">Belongs to the CitM (TC 2.A.11) transporter family.</text>
</comment>
<keyword evidence="3" id="KW-0813">Transport</keyword>
<dbReference type="InterPro" id="IPR000802">
    <property type="entry name" value="Arsenical_pump_ArsB"/>
</dbReference>
<comment type="caution">
    <text evidence="10">The sequence shown here is derived from an EMBL/GenBank/DDBJ whole genome shotgun (WGS) entry which is preliminary data.</text>
</comment>
<organism evidence="10 11">
    <name type="scientific">Mesorhizobium tianshanense</name>
    <dbReference type="NCBI Taxonomy" id="39844"/>
    <lineage>
        <taxon>Bacteria</taxon>
        <taxon>Pseudomonadati</taxon>
        <taxon>Pseudomonadota</taxon>
        <taxon>Alphaproteobacteria</taxon>
        <taxon>Hyphomicrobiales</taxon>
        <taxon>Phyllobacteriaceae</taxon>
        <taxon>Mesorhizobium</taxon>
    </lineage>
</organism>
<dbReference type="AlphaFoldDB" id="A0A562NHJ2"/>
<accession>A0A562NHJ2</accession>
<sequence length="344" mass="35995">MMIVVAHLKVSGAFRALGAVAIEHAHAPFMLLVTVTLLTGVLSAFLVNDAICLVMAPIVVHVTRVINRNPVPYLIATATASNCGSVATVTGNPQNMVIGALSGISYPAFSAALAPVALLGLIAVIVIVRIVYRAEFERKTELSPEVYRGRMLPGQVLKAVVVCIGLAIAFFAGVPVAKAALVGGAILLVTRAIKPARIYREIDGPLLFMFAGLFIVVAGAEKTLLTPDIVASAKDLGLDDVWRLSGFTAVLSNIMSNVPAVLALRPFIPGLENPERAWLVVAMSSTLAGNFTLLGSVANLIIAEHARVSGTPLSLGAFFKVGLPLTLVTLLVGTGWLACFMPGQ</sequence>
<feature type="transmembrane region" description="Helical" evidence="8">
    <location>
        <begin position="322"/>
        <end position="341"/>
    </location>
</feature>
<keyword evidence="11" id="KW-1185">Reference proteome</keyword>
<dbReference type="PRINTS" id="PR00758">
    <property type="entry name" value="ARSENICPUMP"/>
</dbReference>
<comment type="subcellular location">
    <subcellularLocation>
        <location evidence="1">Cell membrane</location>
        <topology evidence="1">Multi-pass membrane protein</topology>
    </subcellularLocation>
</comment>
<evidence type="ECO:0000256" key="8">
    <source>
        <dbReference type="SAM" id="Phobius"/>
    </source>
</evidence>
<evidence type="ECO:0000256" key="7">
    <source>
        <dbReference type="ARBA" id="ARBA00023136"/>
    </source>
</evidence>
<name>A0A562NHJ2_9HYPH</name>
<dbReference type="InterPro" id="IPR004680">
    <property type="entry name" value="Cit_transptr-like_dom"/>
</dbReference>